<dbReference type="SUPFAM" id="SSF47413">
    <property type="entry name" value="lambda repressor-like DNA-binding domains"/>
    <property type="match status" value="1"/>
</dbReference>
<evidence type="ECO:0000259" key="5">
    <source>
        <dbReference type="PROSITE" id="PS50932"/>
    </source>
</evidence>
<evidence type="ECO:0000313" key="7">
    <source>
        <dbReference type="Proteomes" id="UP001156691"/>
    </source>
</evidence>
<dbReference type="SUPFAM" id="SSF53822">
    <property type="entry name" value="Periplasmic binding protein-like I"/>
    <property type="match status" value="1"/>
</dbReference>
<dbReference type="PROSITE" id="PS50932">
    <property type="entry name" value="HTH_LACI_2"/>
    <property type="match status" value="1"/>
</dbReference>
<keyword evidence="1" id="KW-0678">Repressor</keyword>
<keyword evidence="2" id="KW-0805">Transcription regulation</keyword>
<dbReference type="CDD" id="cd01392">
    <property type="entry name" value="HTH_LacI"/>
    <property type="match status" value="1"/>
</dbReference>
<keyword evidence="7" id="KW-1185">Reference proteome</keyword>
<dbReference type="InterPro" id="IPR028082">
    <property type="entry name" value="Peripla_BP_I"/>
</dbReference>
<dbReference type="Proteomes" id="UP001156691">
    <property type="component" value="Unassembled WGS sequence"/>
</dbReference>
<accession>A0ABQ5WAM0</accession>
<dbReference type="SMART" id="SM00354">
    <property type="entry name" value="HTH_LACI"/>
    <property type="match status" value="1"/>
</dbReference>
<protein>
    <submittedName>
        <fullName evidence="6">LacI family transcriptional regulator</fullName>
    </submittedName>
</protein>
<proteinExistence type="predicted"/>
<evidence type="ECO:0000256" key="3">
    <source>
        <dbReference type="ARBA" id="ARBA00023125"/>
    </source>
</evidence>
<evidence type="ECO:0000256" key="2">
    <source>
        <dbReference type="ARBA" id="ARBA00023015"/>
    </source>
</evidence>
<keyword evidence="3" id="KW-0238">DNA-binding</keyword>
<feature type="domain" description="HTH lacI-type" evidence="5">
    <location>
        <begin position="18"/>
        <end position="64"/>
    </location>
</feature>
<dbReference type="EMBL" id="BSNS01000022">
    <property type="protein sequence ID" value="GLQ57118.1"/>
    <property type="molecule type" value="Genomic_DNA"/>
</dbReference>
<organism evidence="6 7">
    <name type="scientific">Devosia nitrariae</name>
    <dbReference type="NCBI Taxonomy" id="2071872"/>
    <lineage>
        <taxon>Bacteria</taxon>
        <taxon>Pseudomonadati</taxon>
        <taxon>Pseudomonadota</taxon>
        <taxon>Alphaproteobacteria</taxon>
        <taxon>Hyphomicrobiales</taxon>
        <taxon>Devosiaceae</taxon>
        <taxon>Devosia</taxon>
    </lineage>
</organism>
<name>A0ABQ5WAM0_9HYPH</name>
<keyword evidence="4" id="KW-0804">Transcription</keyword>
<evidence type="ECO:0000256" key="4">
    <source>
        <dbReference type="ARBA" id="ARBA00023163"/>
    </source>
</evidence>
<evidence type="ECO:0000313" key="6">
    <source>
        <dbReference type="EMBL" id="GLQ57118.1"/>
    </source>
</evidence>
<dbReference type="PANTHER" id="PTHR30146">
    <property type="entry name" value="LACI-RELATED TRANSCRIPTIONAL REPRESSOR"/>
    <property type="match status" value="1"/>
</dbReference>
<gene>
    <name evidence="6" type="ORF">GCM10010862_43770</name>
</gene>
<sequence length="358" mass="38732">MAEGLMNRRKTEKASARATMVDVAKLAGVSQATVSMVLNETGGTRVTETTRKLVREAAEALGYRVWMRAPVGSGGLQAIGFIIDDSTSNPIVNKAIDAARQLAWENEAVLVVLPTANDERLRATALELLFAHRVVGLVFAAFFTREYTLPQKLSAVPVVLINCHIKGDPAPAILPAHAMGAETAVRHLTDAGHRRIAFINGEGWMEASRDRLRGYKRGLKAAGIAFNAKLVRTGNWTLSGGHDCTRDLLALPEPPTAIFCASDEMAIGCYEAIKEAGLTIPGDISVVGFDDHPSARHLWPPLTTILVPHEDMGRRAITHLYAKRDNGDRTGVVTGRLQIDCPLVERASVGPPRVRRDG</sequence>
<dbReference type="Pfam" id="PF13377">
    <property type="entry name" value="Peripla_BP_3"/>
    <property type="match status" value="1"/>
</dbReference>
<dbReference type="Gene3D" id="3.40.50.2300">
    <property type="match status" value="2"/>
</dbReference>
<evidence type="ECO:0000256" key="1">
    <source>
        <dbReference type="ARBA" id="ARBA00022491"/>
    </source>
</evidence>
<dbReference type="CDD" id="cd06288">
    <property type="entry name" value="PBP1_sucrose_transcription_regulator"/>
    <property type="match status" value="1"/>
</dbReference>
<dbReference type="Gene3D" id="1.10.260.40">
    <property type="entry name" value="lambda repressor-like DNA-binding domains"/>
    <property type="match status" value="1"/>
</dbReference>
<comment type="caution">
    <text evidence="6">The sequence shown here is derived from an EMBL/GenBank/DDBJ whole genome shotgun (WGS) entry which is preliminary data.</text>
</comment>
<dbReference type="PRINTS" id="PR00036">
    <property type="entry name" value="HTHLACI"/>
</dbReference>
<dbReference type="PROSITE" id="PS00356">
    <property type="entry name" value="HTH_LACI_1"/>
    <property type="match status" value="1"/>
</dbReference>
<dbReference type="Pfam" id="PF00356">
    <property type="entry name" value="LacI"/>
    <property type="match status" value="1"/>
</dbReference>
<reference evidence="7" key="1">
    <citation type="journal article" date="2019" name="Int. J. Syst. Evol. Microbiol.">
        <title>The Global Catalogue of Microorganisms (GCM) 10K type strain sequencing project: providing services to taxonomists for standard genome sequencing and annotation.</title>
        <authorList>
            <consortium name="The Broad Institute Genomics Platform"/>
            <consortium name="The Broad Institute Genome Sequencing Center for Infectious Disease"/>
            <person name="Wu L."/>
            <person name="Ma J."/>
        </authorList>
    </citation>
    <scope>NUCLEOTIDE SEQUENCE [LARGE SCALE GENOMIC DNA]</scope>
    <source>
        <strain evidence="7">NBRC 112416</strain>
    </source>
</reference>
<dbReference type="InterPro" id="IPR000843">
    <property type="entry name" value="HTH_LacI"/>
</dbReference>
<dbReference type="PANTHER" id="PTHR30146:SF148">
    <property type="entry name" value="HTH-TYPE TRANSCRIPTIONAL REPRESSOR PURR-RELATED"/>
    <property type="match status" value="1"/>
</dbReference>
<dbReference type="InterPro" id="IPR046335">
    <property type="entry name" value="LacI/GalR-like_sensor"/>
</dbReference>
<dbReference type="InterPro" id="IPR010982">
    <property type="entry name" value="Lambda_DNA-bd_dom_sf"/>
</dbReference>